<dbReference type="RefSeq" id="WP_136694680.1">
    <property type="nucleotide sequence ID" value="NZ_SSHH01000004.1"/>
</dbReference>
<dbReference type="Proteomes" id="UP000309389">
    <property type="component" value="Unassembled WGS sequence"/>
</dbReference>
<dbReference type="OrthoDB" id="7429089at2"/>
<keyword evidence="3" id="KW-1185">Reference proteome</keyword>
<keyword evidence="1" id="KW-0732">Signal</keyword>
<evidence type="ECO:0008006" key="4">
    <source>
        <dbReference type="Google" id="ProtNLM"/>
    </source>
</evidence>
<gene>
    <name evidence="2" type="ORF">E5222_15395</name>
</gene>
<organism evidence="2 3">
    <name type="scientific">Alteraurantiacibacter aquimixticola</name>
    <dbReference type="NCBI Taxonomy" id="2489173"/>
    <lineage>
        <taxon>Bacteria</taxon>
        <taxon>Pseudomonadati</taxon>
        <taxon>Pseudomonadota</taxon>
        <taxon>Alphaproteobacteria</taxon>
        <taxon>Sphingomonadales</taxon>
        <taxon>Erythrobacteraceae</taxon>
        <taxon>Alteraurantiacibacter</taxon>
    </lineage>
</organism>
<evidence type="ECO:0000313" key="2">
    <source>
        <dbReference type="EMBL" id="TIX49106.1"/>
    </source>
</evidence>
<reference evidence="2 3" key="1">
    <citation type="submission" date="2019-04" db="EMBL/GenBank/DDBJ databases">
        <title>Altererythrobacter aquimixticola sp. nov., isolated from sediment of junction between the ocean and a freshwater spring.</title>
        <authorList>
            <person name="Yoon J.-H."/>
        </authorList>
    </citation>
    <scope>NUCLEOTIDE SEQUENCE [LARGE SCALE GENOMIC DNA]</scope>
    <source>
        <strain evidence="2 3">SSKS-13</strain>
    </source>
</reference>
<protein>
    <recommendedName>
        <fullName evidence="4">Surface antigen domain-containing protein</fullName>
    </recommendedName>
</protein>
<sequence>MTRASALALAALVLASCTARETVQTGFVPAAAFAPLAAPGEAFADGDAVIAHYLAGTGRNSPSEREVSDYPGARGSQMLLFSAEGLEDDSVRAMQWRVVIEEAAGGYRVTEAGLRQRCYRSGNDQWTTALCP</sequence>
<proteinExistence type="predicted"/>
<feature type="chain" id="PRO_5020292383" description="Surface antigen domain-containing protein" evidence="1">
    <location>
        <begin position="20"/>
        <end position="132"/>
    </location>
</feature>
<evidence type="ECO:0000313" key="3">
    <source>
        <dbReference type="Proteomes" id="UP000309389"/>
    </source>
</evidence>
<feature type="signal peptide" evidence="1">
    <location>
        <begin position="1"/>
        <end position="19"/>
    </location>
</feature>
<evidence type="ECO:0000256" key="1">
    <source>
        <dbReference type="SAM" id="SignalP"/>
    </source>
</evidence>
<accession>A0A4T3EX12</accession>
<dbReference type="PROSITE" id="PS51257">
    <property type="entry name" value="PROKAR_LIPOPROTEIN"/>
    <property type="match status" value="1"/>
</dbReference>
<dbReference type="AlphaFoldDB" id="A0A4T3EX12"/>
<dbReference type="EMBL" id="SSHH01000004">
    <property type="protein sequence ID" value="TIX49106.1"/>
    <property type="molecule type" value="Genomic_DNA"/>
</dbReference>
<comment type="caution">
    <text evidence="2">The sequence shown here is derived from an EMBL/GenBank/DDBJ whole genome shotgun (WGS) entry which is preliminary data.</text>
</comment>
<name>A0A4T3EX12_9SPHN</name>